<feature type="transmembrane region" description="Helical" evidence="1">
    <location>
        <begin position="134"/>
        <end position="161"/>
    </location>
</feature>
<proteinExistence type="predicted"/>
<keyword evidence="1" id="KW-0472">Membrane</keyword>
<accession>A0A1N7H6S5</accession>
<dbReference type="AlphaFoldDB" id="A0A1N7H6S5"/>
<dbReference type="EMBL" id="FTNT01000012">
    <property type="protein sequence ID" value="SIS20410.1"/>
    <property type="molecule type" value="Genomic_DNA"/>
</dbReference>
<keyword evidence="1" id="KW-0812">Transmembrane</keyword>
<feature type="transmembrane region" description="Helical" evidence="1">
    <location>
        <begin position="56"/>
        <end position="80"/>
    </location>
</feature>
<evidence type="ECO:0000256" key="1">
    <source>
        <dbReference type="SAM" id="Phobius"/>
    </source>
</evidence>
<reference evidence="2 3" key="1">
    <citation type="submission" date="2017-01" db="EMBL/GenBank/DDBJ databases">
        <authorList>
            <person name="Mah S.A."/>
            <person name="Swanson W.J."/>
            <person name="Moy G.W."/>
            <person name="Vacquier V.D."/>
        </authorList>
    </citation>
    <scope>NUCLEOTIDE SEQUENCE [LARGE SCALE GENOMIC DNA]</scope>
    <source>
        <strain evidence="2 3">CPCC 203464</strain>
    </source>
</reference>
<feature type="transmembrane region" description="Helical" evidence="1">
    <location>
        <begin position="92"/>
        <end position="114"/>
    </location>
</feature>
<protein>
    <submittedName>
        <fullName evidence="2">Uncharacterized protein</fullName>
    </submittedName>
</protein>
<gene>
    <name evidence="2" type="ORF">SAMN05445060_3601</name>
</gene>
<keyword evidence="1" id="KW-1133">Transmembrane helix</keyword>
<sequence>MPPLKLVLVHPRWLLPVAWATFWVTVPSAVWRVLMITGCLPGTESLRDYELGDEHLVNYAYVFGLSVVQLGTSYLTVGLASPWGRRWRGHDIPVVPVIVVATLGGLAVTYLFTISMTSQVLTGSRPDQGHVSGLALWVMSACYLPIVAWGPLELIATYGYWLRRRGVVRLA</sequence>
<organism evidence="2 3">
    <name type="scientific">Williamsia sterculiae</name>
    <dbReference type="NCBI Taxonomy" id="1344003"/>
    <lineage>
        <taxon>Bacteria</taxon>
        <taxon>Bacillati</taxon>
        <taxon>Actinomycetota</taxon>
        <taxon>Actinomycetes</taxon>
        <taxon>Mycobacteriales</taxon>
        <taxon>Nocardiaceae</taxon>
        <taxon>Williamsia</taxon>
    </lineage>
</organism>
<evidence type="ECO:0000313" key="2">
    <source>
        <dbReference type="EMBL" id="SIS20410.1"/>
    </source>
</evidence>
<dbReference type="Proteomes" id="UP000186218">
    <property type="component" value="Unassembled WGS sequence"/>
</dbReference>
<dbReference type="STRING" id="1344003.SAMN05445060_3601"/>
<feature type="transmembrane region" description="Helical" evidence="1">
    <location>
        <begin position="12"/>
        <end position="36"/>
    </location>
</feature>
<evidence type="ECO:0000313" key="3">
    <source>
        <dbReference type="Proteomes" id="UP000186218"/>
    </source>
</evidence>
<name>A0A1N7H6S5_9NOCA</name>
<keyword evidence="3" id="KW-1185">Reference proteome</keyword>